<dbReference type="STRING" id="28094.SAMN06295900_110163"/>
<sequence>MSGVLQCARTAAFPPSHLAHRLARRGSALGAHLMSAAQQPLGHYLRSLVAVAPARASTALDVLLDVLARHLEAKGRRDADLWCDALMQTPVIQQADHASLLLDRETMLNNVLFALGAQSGHIARAITIQCSSVSCIARRHPYQGPPFLRTRNSLYNVFGLAPRRYAKAAFCELPGPVTMAFSPCGGASPLRDDALLGPLHGLASPSALEIFGAANASLWEALGGRALVDILFLDDRFSYELAAAHLAMPASALHRLVFDRRVRSTFLRIREEAIERNAWGMAVMAKEPAFFWIRRACRFEPALVERQDGMQLSIRGVSGDGARYAVTPDSLPQLVAERCLIPTKMLIYFARCLLPGIRAIGGTSQQDYLRHYQGLLLATHAETGLLGGDELANASRTDLNGFGGAALVEPDASLDRVIAHAAGHVDWGGTFDRFIRKPLRQTIGELECAAYLIAPFAHGRTL</sequence>
<dbReference type="OrthoDB" id="8040276at2"/>
<dbReference type="RefSeq" id="WP_085228888.1">
    <property type="nucleotide sequence ID" value="NZ_BSQD01000007.1"/>
</dbReference>
<protein>
    <submittedName>
        <fullName evidence="1">Uncharacterized protein</fullName>
    </submittedName>
</protein>
<evidence type="ECO:0000313" key="2">
    <source>
        <dbReference type="Proteomes" id="UP000192911"/>
    </source>
</evidence>
<proteinExistence type="predicted"/>
<organism evidence="1 2">
    <name type="scientific">Trinickia caryophylli</name>
    <name type="common">Paraburkholderia caryophylli</name>
    <dbReference type="NCBI Taxonomy" id="28094"/>
    <lineage>
        <taxon>Bacteria</taxon>
        <taxon>Pseudomonadati</taxon>
        <taxon>Pseudomonadota</taxon>
        <taxon>Betaproteobacteria</taxon>
        <taxon>Burkholderiales</taxon>
        <taxon>Burkholderiaceae</taxon>
        <taxon>Trinickia</taxon>
    </lineage>
</organism>
<keyword evidence="2" id="KW-1185">Reference proteome</keyword>
<name>A0A1X7FQ09_TRICW</name>
<dbReference type="EMBL" id="FXAH01000010">
    <property type="protein sequence ID" value="SMF56574.1"/>
    <property type="molecule type" value="Genomic_DNA"/>
</dbReference>
<dbReference type="GeneID" id="95553481"/>
<dbReference type="AlphaFoldDB" id="A0A1X7FQ09"/>
<accession>A0A1X7FQ09</accession>
<gene>
    <name evidence="1" type="ORF">SAMN06295900_110163</name>
</gene>
<dbReference type="Proteomes" id="UP000192911">
    <property type="component" value="Unassembled WGS sequence"/>
</dbReference>
<evidence type="ECO:0000313" key="1">
    <source>
        <dbReference type="EMBL" id="SMF56574.1"/>
    </source>
</evidence>
<reference evidence="2" key="1">
    <citation type="submission" date="2017-04" db="EMBL/GenBank/DDBJ databases">
        <authorList>
            <person name="Varghese N."/>
            <person name="Submissions S."/>
        </authorList>
    </citation>
    <scope>NUCLEOTIDE SEQUENCE [LARGE SCALE GENOMIC DNA]</scope>
    <source>
        <strain evidence="2">Ballard 720</strain>
    </source>
</reference>